<feature type="domain" description="C2H2-type" evidence="9">
    <location>
        <begin position="339"/>
        <end position="366"/>
    </location>
</feature>
<feature type="domain" description="C2H2-type" evidence="9">
    <location>
        <begin position="255"/>
        <end position="282"/>
    </location>
</feature>
<keyword evidence="6" id="KW-0539">Nucleus</keyword>
<evidence type="ECO:0000256" key="1">
    <source>
        <dbReference type="ARBA" id="ARBA00004123"/>
    </source>
</evidence>
<feature type="domain" description="BTB" evidence="8">
    <location>
        <begin position="40"/>
        <end position="119"/>
    </location>
</feature>
<dbReference type="FunFam" id="3.30.160.60:FF:000145">
    <property type="entry name" value="Zinc finger protein 574"/>
    <property type="match status" value="1"/>
</dbReference>
<evidence type="ECO:0000313" key="11">
    <source>
        <dbReference type="Proteomes" id="UP000318571"/>
    </source>
</evidence>
<reference evidence="10 11" key="1">
    <citation type="journal article" date="2018" name="Nat. Ecol. Evol.">
        <title>Genomic signatures of mitonuclear coevolution across populations of Tigriopus californicus.</title>
        <authorList>
            <person name="Barreto F.S."/>
            <person name="Watson E.T."/>
            <person name="Lima T.G."/>
            <person name="Willett C.S."/>
            <person name="Edmands S."/>
            <person name="Li W."/>
            <person name="Burton R.S."/>
        </authorList>
    </citation>
    <scope>NUCLEOTIDE SEQUENCE [LARGE SCALE GENOMIC DNA]</scope>
    <source>
        <strain evidence="10 11">San Diego</strain>
    </source>
</reference>
<dbReference type="Gene3D" id="3.30.710.10">
    <property type="entry name" value="Potassium Channel Kv1.1, Chain A"/>
    <property type="match status" value="1"/>
</dbReference>
<evidence type="ECO:0000256" key="5">
    <source>
        <dbReference type="ARBA" id="ARBA00022833"/>
    </source>
</evidence>
<evidence type="ECO:0008006" key="12">
    <source>
        <dbReference type="Google" id="ProtNLM"/>
    </source>
</evidence>
<gene>
    <name evidence="10" type="ORF">TCAL_09753</name>
</gene>
<dbReference type="PANTHER" id="PTHR16515:SF49">
    <property type="entry name" value="GASTRULA ZINC FINGER PROTEIN XLCGF49.1-LIKE-RELATED"/>
    <property type="match status" value="1"/>
</dbReference>
<dbReference type="FunFam" id="3.30.160.60:FF:002343">
    <property type="entry name" value="Zinc finger protein 33A"/>
    <property type="match status" value="1"/>
</dbReference>
<keyword evidence="5" id="KW-0862">Zinc</keyword>
<feature type="domain" description="C2H2-type" evidence="9">
    <location>
        <begin position="311"/>
        <end position="338"/>
    </location>
</feature>
<protein>
    <recommendedName>
        <fullName evidence="12">BTB domain-containing protein</fullName>
    </recommendedName>
</protein>
<name>A0A553PCK1_TIGCA</name>
<evidence type="ECO:0000256" key="4">
    <source>
        <dbReference type="ARBA" id="ARBA00022771"/>
    </source>
</evidence>
<keyword evidence="3" id="KW-0677">Repeat</keyword>
<dbReference type="EMBL" id="VCGU01000005">
    <property type="protein sequence ID" value="TRY75403.1"/>
    <property type="molecule type" value="Genomic_DNA"/>
</dbReference>
<dbReference type="GO" id="GO:0005634">
    <property type="term" value="C:nucleus"/>
    <property type="evidence" value="ECO:0007669"/>
    <property type="project" value="UniProtKB-SubCell"/>
</dbReference>
<organism evidence="10 11">
    <name type="scientific">Tigriopus californicus</name>
    <name type="common">Marine copepod</name>
    <dbReference type="NCBI Taxonomy" id="6832"/>
    <lineage>
        <taxon>Eukaryota</taxon>
        <taxon>Metazoa</taxon>
        <taxon>Ecdysozoa</taxon>
        <taxon>Arthropoda</taxon>
        <taxon>Crustacea</taxon>
        <taxon>Multicrustacea</taxon>
        <taxon>Hexanauplia</taxon>
        <taxon>Copepoda</taxon>
        <taxon>Harpacticoida</taxon>
        <taxon>Harpacticidae</taxon>
        <taxon>Tigriopus</taxon>
    </lineage>
</organism>
<evidence type="ECO:0000259" key="8">
    <source>
        <dbReference type="PROSITE" id="PS50097"/>
    </source>
</evidence>
<dbReference type="InterPro" id="IPR011333">
    <property type="entry name" value="SKP1/BTB/POZ_sf"/>
</dbReference>
<keyword evidence="4 7" id="KW-0863">Zinc-finger</keyword>
<accession>A0A553PCK1</accession>
<dbReference type="Pfam" id="PF13894">
    <property type="entry name" value="zf-C2H2_4"/>
    <property type="match status" value="1"/>
</dbReference>
<dbReference type="GO" id="GO:0008270">
    <property type="term" value="F:zinc ion binding"/>
    <property type="evidence" value="ECO:0007669"/>
    <property type="project" value="UniProtKB-KW"/>
</dbReference>
<dbReference type="PROSITE" id="PS50157">
    <property type="entry name" value="ZINC_FINGER_C2H2_2"/>
    <property type="match status" value="6"/>
</dbReference>
<evidence type="ECO:0000313" key="10">
    <source>
        <dbReference type="EMBL" id="TRY75403.1"/>
    </source>
</evidence>
<dbReference type="Pfam" id="PF00651">
    <property type="entry name" value="BTB"/>
    <property type="match status" value="1"/>
</dbReference>
<dbReference type="Pfam" id="PF00096">
    <property type="entry name" value="zf-C2H2"/>
    <property type="match status" value="3"/>
</dbReference>
<keyword evidence="11" id="KW-1185">Reference proteome</keyword>
<feature type="domain" description="C2H2-type" evidence="9">
    <location>
        <begin position="283"/>
        <end position="310"/>
    </location>
</feature>
<dbReference type="Pfam" id="PF13912">
    <property type="entry name" value="zf-C2H2_6"/>
    <property type="match status" value="1"/>
</dbReference>
<dbReference type="InterPro" id="IPR013087">
    <property type="entry name" value="Znf_C2H2_type"/>
</dbReference>
<feature type="domain" description="C2H2-type" evidence="9">
    <location>
        <begin position="226"/>
        <end position="254"/>
    </location>
</feature>
<dbReference type="GO" id="GO:0006355">
    <property type="term" value="P:regulation of DNA-templated transcription"/>
    <property type="evidence" value="ECO:0007669"/>
    <property type="project" value="UniProtKB-ARBA"/>
</dbReference>
<dbReference type="InterPro" id="IPR036236">
    <property type="entry name" value="Znf_C2H2_sf"/>
</dbReference>
<evidence type="ECO:0000256" key="7">
    <source>
        <dbReference type="PROSITE-ProRule" id="PRU00042"/>
    </source>
</evidence>
<dbReference type="PROSITE" id="PS50097">
    <property type="entry name" value="BTB"/>
    <property type="match status" value="1"/>
</dbReference>
<feature type="domain" description="C2H2-type" evidence="9">
    <location>
        <begin position="196"/>
        <end position="223"/>
    </location>
</feature>
<dbReference type="Gene3D" id="3.30.160.60">
    <property type="entry name" value="Classic Zinc Finger"/>
    <property type="match status" value="5"/>
</dbReference>
<dbReference type="Proteomes" id="UP000318571">
    <property type="component" value="Chromosome 2"/>
</dbReference>
<dbReference type="OMA" id="HASERNF"/>
<dbReference type="STRING" id="6832.A0A553PCK1"/>
<sequence length="421" mass="47388">MEPGSYPLEKTCVRFVDPDTSHGNHLWNGFRQARCDQQFLDVRLISAEGVSLHTHAFLLASASSLFRHLLSLAMPTDSVSSPPISDDRGLISISLPDVSTPILAQVIDLLYEPWTQRPPDLSALGVDFLSFHLPPPGEDTQESGQAMSIVSQLSNDATQSVLLRWSKDPLPKNFLAHRDSVDMDRDSMEAIFSKLYQCPTCGKGLKSMSALSQHKQIHLPKAPDAFKCGICHVSFGTRRYLYQHNHRKHQAVKAFECEVCHRVLGGAEALRGHMRLHSGAKPYQCLLCQRSFRNRSTLNNHKKAHSQTRPQVCGQCGKAFVQKGDLRKHMRTHTHEKPFKCETCGRCFARTDYLKKHKRVHVRSESDLEERQFQLKIDLAGEEISCSLMDESILTEPLSGLPDELVLDSGHLDRPEVEKPV</sequence>
<dbReference type="OrthoDB" id="6348372at2759"/>
<dbReference type="SUPFAM" id="SSF54695">
    <property type="entry name" value="POZ domain"/>
    <property type="match status" value="1"/>
</dbReference>
<keyword evidence="2" id="KW-0479">Metal-binding</keyword>
<dbReference type="InterPro" id="IPR000210">
    <property type="entry name" value="BTB/POZ_dom"/>
</dbReference>
<dbReference type="InterPro" id="IPR050331">
    <property type="entry name" value="Zinc_finger"/>
</dbReference>
<comment type="subcellular location">
    <subcellularLocation>
        <location evidence="1">Nucleus</location>
    </subcellularLocation>
</comment>
<evidence type="ECO:0000259" key="9">
    <source>
        <dbReference type="PROSITE" id="PS50157"/>
    </source>
</evidence>
<dbReference type="PROSITE" id="PS00028">
    <property type="entry name" value="ZINC_FINGER_C2H2_1"/>
    <property type="match status" value="6"/>
</dbReference>
<evidence type="ECO:0000256" key="2">
    <source>
        <dbReference type="ARBA" id="ARBA00022723"/>
    </source>
</evidence>
<evidence type="ECO:0000256" key="6">
    <source>
        <dbReference type="ARBA" id="ARBA00023242"/>
    </source>
</evidence>
<evidence type="ECO:0000256" key="3">
    <source>
        <dbReference type="ARBA" id="ARBA00022737"/>
    </source>
</evidence>
<proteinExistence type="predicted"/>
<dbReference type="FunFam" id="3.30.160.60:FF:001666">
    <property type="entry name" value="MDS1 and EVI1 complex locus"/>
    <property type="match status" value="1"/>
</dbReference>
<dbReference type="SUPFAM" id="SSF57667">
    <property type="entry name" value="beta-beta-alpha zinc fingers"/>
    <property type="match status" value="3"/>
</dbReference>
<dbReference type="PANTHER" id="PTHR16515">
    <property type="entry name" value="PR DOMAIN ZINC FINGER PROTEIN"/>
    <property type="match status" value="1"/>
</dbReference>
<comment type="caution">
    <text evidence="10">The sequence shown here is derived from an EMBL/GenBank/DDBJ whole genome shotgun (WGS) entry which is preliminary data.</text>
</comment>
<dbReference type="AlphaFoldDB" id="A0A553PCK1"/>
<dbReference type="SMART" id="SM00355">
    <property type="entry name" value="ZnF_C2H2"/>
    <property type="match status" value="6"/>
</dbReference>